<name>A0A1Y4SWB5_9FIRM</name>
<sequence length="225" mass="24782">MMKNEDEIEINLGELFALLKAQYKLIIISILTMSIIAGVITVFFISRKYQSTASIYPKPEVTEGMVDYTQINANSLMVNNYIEMLKGNNIQSQVAESLGITTAEVSSSVTISNQTNTQIISISATTTDPELSKNIVDELVSTFKKEAKDTLNINNISTIDQAQIADAPVSPNLKMNLVIGALIGAFLSVGYLFIKFMLDTHIHNKEEAEKYLGIPCLGSIPYFDN</sequence>
<feature type="transmembrane region" description="Helical" evidence="7">
    <location>
        <begin position="177"/>
        <end position="194"/>
    </location>
</feature>
<evidence type="ECO:0000256" key="3">
    <source>
        <dbReference type="ARBA" id="ARBA00022475"/>
    </source>
</evidence>
<dbReference type="Pfam" id="PF13807">
    <property type="entry name" value="GNVR"/>
    <property type="match status" value="1"/>
</dbReference>
<dbReference type="AlphaFoldDB" id="A0A1Y4SWB5"/>
<dbReference type="Proteomes" id="UP000195305">
    <property type="component" value="Unassembled WGS sequence"/>
</dbReference>
<reference evidence="10 11" key="1">
    <citation type="journal article" date="2018" name="BMC Genomics">
        <title>Whole genome sequencing and function prediction of 133 gut anaerobes isolated from chicken caecum in pure cultures.</title>
        <authorList>
            <person name="Medvecky M."/>
            <person name="Cejkova D."/>
            <person name="Polansky O."/>
            <person name="Karasova D."/>
            <person name="Kubasova T."/>
            <person name="Cizek A."/>
            <person name="Rychlik I."/>
        </authorList>
    </citation>
    <scope>NUCLEOTIDE SEQUENCE [LARGE SCALE GENOMIC DNA]</scope>
    <source>
        <strain evidence="10 11">An13</strain>
    </source>
</reference>
<evidence type="ECO:0000256" key="7">
    <source>
        <dbReference type="SAM" id="Phobius"/>
    </source>
</evidence>
<evidence type="ECO:0008006" key="12">
    <source>
        <dbReference type="Google" id="ProtNLM"/>
    </source>
</evidence>
<keyword evidence="11" id="KW-1185">Reference proteome</keyword>
<dbReference type="PANTHER" id="PTHR32309">
    <property type="entry name" value="TYROSINE-PROTEIN KINASE"/>
    <property type="match status" value="1"/>
</dbReference>
<evidence type="ECO:0000256" key="1">
    <source>
        <dbReference type="ARBA" id="ARBA00004651"/>
    </source>
</evidence>
<evidence type="ECO:0000256" key="2">
    <source>
        <dbReference type="ARBA" id="ARBA00006683"/>
    </source>
</evidence>
<dbReference type="InterPro" id="IPR050445">
    <property type="entry name" value="Bact_polysacc_biosynth/exp"/>
</dbReference>
<dbReference type="PANTHER" id="PTHR32309:SF13">
    <property type="entry name" value="FERRIC ENTEROBACTIN TRANSPORT PROTEIN FEPE"/>
    <property type="match status" value="1"/>
</dbReference>
<evidence type="ECO:0000256" key="4">
    <source>
        <dbReference type="ARBA" id="ARBA00022692"/>
    </source>
</evidence>
<gene>
    <name evidence="10" type="ORF">B5E75_11160</name>
</gene>
<feature type="domain" description="Polysaccharide chain length determinant N-terminal" evidence="8">
    <location>
        <begin position="9"/>
        <end position="97"/>
    </location>
</feature>
<feature type="domain" description="Tyrosine-protein kinase G-rich" evidence="9">
    <location>
        <begin position="127"/>
        <end position="195"/>
    </location>
</feature>
<evidence type="ECO:0000259" key="9">
    <source>
        <dbReference type="Pfam" id="PF13807"/>
    </source>
</evidence>
<keyword evidence="3" id="KW-1003">Cell membrane</keyword>
<dbReference type="Pfam" id="PF02706">
    <property type="entry name" value="Wzz"/>
    <property type="match status" value="1"/>
</dbReference>
<dbReference type="GO" id="GO:0005886">
    <property type="term" value="C:plasma membrane"/>
    <property type="evidence" value="ECO:0007669"/>
    <property type="project" value="UniProtKB-SubCell"/>
</dbReference>
<evidence type="ECO:0000313" key="10">
    <source>
        <dbReference type="EMBL" id="OUQ33232.1"/>
    </source>
</evidence>
<comment type="similarity">
    <text evidence="2">Belongs to the CpsC/CapA family.</text>
</comment>
<dbReference type="EMBL" id="NFLJ01000035">
    <property type="protein sequence ID" value="OUQ33232.1"/>
    <property type="molecule type" value="Genomic_DNA"/>
</dbReference>
<dbReference type="OrthoDB" id="2360475at2"/>
<protein>
    <recommendedName>
        <fullName evidence="12">Polysaccharide chain length determinant N-terminal domain-containing protein</fullName>
    </recommendedName>
</protein>
<accession>A0A1Y4SWB5</accession>
<comment type="caution">
    <text evidence="10">The sequence shown here is derived from an EMBL/GenBank/DDBJ whole genome shotgun (WGS) entry which is preliminary data.</text>
</comment>
<dbReference type="InterPro" id="IPR032807">
    <property type="entry name" value="GNVR"/>
</dbReference>
<evidence type="ECO:0000256" key="5">
    <source>
        <dbReference type="ARBA" id="ARBA00022989"/>
    </source>
</evidence>
<dbReference type="InterPro" id="IPR003856">
    <property type="entry name" value="LPS_length_determ_N"/>
</dbReference>
<evidence type="ECO:0000259" key="8">
    <source>
        <dbReference type="Pfam" id="PF02706"/>
    </source>
</evidence>
<comment type="subcellular location">
    <subcellularLocation>
        <location evidence="1">Cell membrane</location>
        <topology evidence="1">Multi-pass membrane protein</topology>
    </subcellularLocation>
</comment>
<evidence type="ECO:0000313" key="11">
    <source>
        <dbReference type="Proteomes" id="UP000195305"/>
    </source>
</evidence>
<keyword evidence="6 7" id="KW-0472">Membrane</keyword>
<keyword evidence="4 7" id="KW-0812">Transmembrane</keyword>
<evidence type="ECO:0000256" key="6">
    <source>
        <dbReference type="ARBA" id="ARBA00023136"/>
    </source>
</evidence>
<proteinExistence type="inferred from homology"/>
<organism evidence="10 11">
    <name type="scientific">Massilimicrobiota timonensis</name>
    <dbReference type="NCBI Taxonomy" id="1776392"/>
    <lineage>
        <taxon>Bacteria</taxon>
        <taxon>Bacillati</taxon>
        <taxon>Bacillota</taxon>
        <taxon>Erysipelotrichia</taxon>
        <taxon>Erysipelotrichales</taxon>
        <taxon>Erysipelotrichaceae</taxon>
        <taxon>Massilimicrobiota</taxon>
    </lineage>
</organism>
<feature type="transmembrane region" description="Helical" evidence="7">
    <location>
        <begin position="25"/>
        <end position="45"/>
    </location>
</feature>
<dbReference type="GO" id="GO:0004713">
    <property type="term" value="F:protein tyrosine kinase activity"/>
    <property type="evidence" value="ECO:0007669"/>
    <property type="project" value="TreeGrafter"/>
</dbReference>
<keyword evidence="5 7" id="KW-1133">Transmembrane helix</keyword>